<dbReference type="InterPro" id="IPR016161">
    <property type="entry name" value="Ald_DH/histidinol_DH"/>
</dbReference>
<keyword evidence="2 3" id="KW-0560">Oxidoreductase</keyword>
<dbReference type="Gene3D" id="3.40.605.10">
    <property type="entry name" value="Aldehyde Dehydrogenase, Chain A, domain 1"/>
    <property type="match status" value="2"/>
</dbReference>
<protein>
    <recommendedName>
        <fullName evidence="3">Aldehyde dehydrogenase</fullName>
    </recommendedName>
</protein>
<dbReference type="PANTHER" id="PTHR43570:SF30">
    <property type="entry name" value="ALDEHYDE DEHYDROGENASE"/>
    <property type="match status" value="1"/>
</dbReference>
<evidence type="ECO:0000256" key="4">
    <source>
        <dbReference type="PIRSR" id="PIRSR036492-1"/>
    </source>
</evidence>
<name>A0AAV9F583_ACOCL</name>
<evidence type="ECO:0000313" key="6">
    <source>
        <dbReference type="EMBL" id="KAK1320807.1"/>
    </source>
</evidence>
<dbReference type="GO" id="GO:0006081">
    <property type="term" value="P:aldehyde metabolic process"/>
    <property type="evidence" value="ECO:0007669"/>
    <property type="project" value="InterPro"/>
</dbReference>
<dbReference type="InterPro" id="IPR012394">
    <property type="entry name" value="Aldehyde_DH_NAD(P)"/>
</dbReference>
<feature type="active site" evidence="4">
    <location>
        <position position="248"/>
    </location>
</feature>
<dbReference type="Proteomes" id="UP001180020">
    <property type="component" value="Unassembled WGS sequence"/>
</dbReference>
<dbReference type="GO" id="GO:0004029">
    <property type="term" value="F:aldehyde dehydrogenase (NAD+) activity"/>
    <property type="evidence" value="ECO:0007669"/>
    <property type="project" value="TreeGrafter"/>
</dbReference>
<dbReference type="PIRSF" id="PIRSF036492">
    <property type="entry name" value="ALDH"/>
    <property type="match status" value="1"/>
</dbReference>
<evidence type="ECO:0000256" key="1">
    <source>
        <dbReference type="ARBA" id="ARBA00009986"/>
    </source>
</evidence>
<proteinExistence type="inferred from homology"/>
<dbReference type="SUPFAM" id="SSF53720">
    <property type="entry name" value="ALDH-like"/>
    <property type="match status" value="1"/>
</dbReference>
<evidence type="ECO:0000256" key="3">
    <source>
        <dbReference type="PIRNR" id="PIRNR036492"/>
    </source>
</evidence>
<dbReference type="Gene3D" id="3.40.309.10">
    <property type="entry name" value="Aldehyde Dehydrogenase, Chain A, domain 2"/>
    <property type="match status" value="2"/>
</dbReference>
<dbReference type="InterPro" id="IPR016162">
    <property type="entry name" value="Ald_DH_N"/>
</dbReference>
<dbReference type="FunFam" id="3.40.605.10:FF:000004">
    <property type="entry name" value="Aldehyde dehydrogenase"/>
    <property type="match status" value="1"/>
</dbReference>
<dbReference type="GO" id="GO:0005737">
    <property type="term" value="C:cytoplasm"/>
    <property type="evidence" value="ECO:0007669"/>
    <property type="project" value="TreeGrafter"/>
</dbReference>
<feature type="domain" description="Aldehyde dehydrogenase" evidence="5">
    <location>
        <begin position="13"/>
        <end position="347"/>
    </location>
</feature>
<sequence>MEGLEKGLEELRQTFGSGKTRDAAWRKSQLRGLLRLLNEEEEDIFRVLREDLGKHRVEAYRDEVGVLKKSVNFALENLDGWMAAKKVKLPWLVWPSKGEVVAEPLGLMLIFSSWNFPIGLTLECLVGAISAGNVVVLKPSEKSPASSLFLANCIPMYIDSKAVKIYEGGSSVAEKLLEYKWDKIFFTGIARVGRIVMTAAAKHLTPVTLELGGKCPGIVDSRLSLHDKKVTAQRIVAGKWGSCCGQACIGIDYLLVEEKYASEMVDLLIRTIKKFFAKNHLSRIVNKQQFHRLSNLFNDPSVAASIVHGGSRNIKELVIEPTIMLNPPLDAEIMTEEIFGPLLPIITRRIVAETSSGSITFNDAVVQYALDALPFGGVGGSGFGKYHGKYSFDTFSNDKAVLRRGFFVEISFRYPPWDDLKLQFIRACYDFDYIGLLRLILGL</sequence>
<dbReference type="PANTHER" id="PTHR43570">
    <property type="entry name" value="ALDEHYDE DEHYDROGENASE"/>
    <property type="match status" value="1"/>
</dbReference>
<reference evidence="6" key="2">
    <citation type="submission" date="2023-06" db="EMBL/GenBank/DDBJ databases">
        <authorList>
            <person name="Ma L."/>
            <person name="Liu K.-W."/>
            <person name="Li Z."/>
            <person name="Hsiao Y.-Y."/>
            <person name="Qi Y."/>
            <person name="Fu T."/>
            <person name="Tang G."/>
            <person name="Zhang D."/>
            <person name="Sun W.-H."/>
            <person name="Liu D.-K."/>
            <person name="Li Y."/>
            <person name="Chen G.-Z."/>
            <person name="Liu X.-D."/>
            <person name="Liao X.-Y."/>
            <person name="Jiang Y.-T."/>
            <person name="Yu X."/>
            <person name="Hao Y."/>
            <person name="Huang J."/>
            <person name="Zhao X.-W."/>
            <person name="Ke S."/>
            <person name="Chen Y.-Y."/>
            <person name="Wu W.-L."/>
            <person name="Hsu J.-L."/>
            <person name="Lin Y.-F."/>
            <person name="Huang M.-D."/>
            <person name="Li C.-Y."/>
            <person name="Huang L."/>
            <person name="Wang Z.-W."/>
            <person name="Zhao X."/>
            <person name="Zhong W.-Y."/>
            <person name="Peng D.-H."/>
            <person name="Ahmad S."/>
            <person name="Lan S."/>
            <person name="Zhang J.-S."/>
            <person name="Tsai W.-C."/>
            <person name="Van De Peer Y."/>
            <person name="Liu Z.-J."/>
        </authorList>
    </citation>
    <scope>NUCLEOTIDE SEQUENCE</scope>
    <source>
        <strain evidence="6">CP</strain>
        <tissue evidence="6">Leaves</tissue>
    </source>
</reference>
<dbReference type="EMBL" id="JAUJYO010000003">
    <property type="protein sequence ID" value="KAK1320807.1"/>
    <property type="molecule type" value="Genomic_DNA"/>
</dbReference>
<organism evidence="6 7">
    <name type="scientific">Acorus calamus</name>
    <name type="common">Sweet flag</name>
    <dbReference type="NCBI Taxonomy" id="4465"/>
    <lineage>
        <taxon>Eukaryota</taxon>
        <taxon>Viridiplantae</taxon>
        <taxon>Streptophyta</taxon>
        <taxon>Embryophyta</taxon>
        <taxon>Tracheophyta</taxon>
        <taxon>Spermatophyta</taxon>
        <taxon>Magnoliopsida</taxon>
        <taxon>Liliopsida</taxon>
        <taxon>Acoraceae</taxon>
        <taxon>Acorus</taxon>
    </lineage>
</organism>
<evidence type="ECO:0000259" key="5">
    <source>
        <dbReference type="Pfam" id="PF00171"/>
    </source>
</evidence>
<reference evidence="6" key="1">
    <citation type="journal article" date="2023" name="Nat. Commun.">
        <title>Diploid and tetraploid genomes of Acorus and the evolution of monocots.</title>
        <authorList>
            <person name="Ma L."/>
            <person name="Liu K.W."/>
            <person name="Li Z."/>
            <person name="Hsiao Y.Y."/>
            <person name="Qi Y."/>
            <person name="Fu T."/>
            <person name="Tang G.D."/>
            <person name="Zhang D."/>
            <person name="Sun W.H."/>
            <person name="Liu D.K."/>
            <person name="Li Y."/>
            <person name="Chen G.Z."/>
            <person name="Liu X.D."/>
            <person name="Liao X.Y."/>
            <person name="Jiang Y.T."/>
            <person name="Yu X."/>
            <person name="Hao Y."/>
            <person name="Huang J."/>
            <person name="Zhao X.W."/>
            <person name="Ke S."/>
            <person name="Chen Y.Y."/>
            <person name="Wu W.L."/>
            <person name="Hsu J.L."/>
            <person name="Lin Y.F."/>
            <person name="Huang M.D."/>
            <person name="Li C.Y."/>
            <person name="Huang L."/>
            <person name="Wang Z.W."/>
            <person name="Zhao X."/>
            <person name="Zhong W.Y."/>
            <person name="Peng D.H."/>
            <person name="Ahmad S."/>
            <person name="Lan S."/>
            <person name="Zhang J.S."/>
            <person name="Tsai W.C."/>
            <person name="Van de Peer Y."/>
            <person name="Liu Z.J."/>
        </authorList>
    </citation>
    <scope>NUCLEOTIDE SEQUENCE</scope>
    <source>
        <strain evidence="6">CP</strain>
    </source>
</reference>
<dbReference type="Pfam" id="PF00171">
    <property type="entry name" value="Aldedh"/>
    <property type="match status" value="1"/>
</dbReference>
<comment type="similarity">
    <text evidence="1 3">Belongs to the aldehyde dehydrogenase family.</text>
</comment>
<dbReference type="AlphaFoldDB" id="A0AAV9F583"/>
<evidence type="ECO:0000256" key="2">
    <source>
        <dbReference type="ARBA" id="ARBA00023002"/>
    </source>
</evidence>
<evidence type="ECO:0000313" key="7">
    <source>
        <dbReference type="Proteomes" id="UP001180020"/>
    </source>
</evidence>
<comment type="caution">
    <text evidence="6">The sequence shown here is derived from an EMBL/GenBank/DDBJ whole genome shotgun (WGS) entry which is preliminary data.</text>
</comment>
<gene>
    <name evidence="6" type="primary">ALDH3F1</name>
    <name evidence="6" type="ORF">QJS10_CPA03g02110</name>
</gene>
<accession>A0AAV9F583</accession>
<keyword evidence="7" id="KW-1185">Reference proteome</keyword>
<dbReference type="InterPro" id="IPR016163">
    <property type="entry name" value="Ald_DH_C"/>
</dbReference>
<feature type="active site" evidence="4">
    <location>
        <position position="210"/>
    </location>
</feature>
<dbReference type="InterPro" id="IPR015590">
    <property type="entry name" value="Aldehyde_DH_dom"/>
</dbReference>